<comment type="caution">
    <text evidence="5">The sequence shown here is derived from an EMBL/GenBank/DDBJ whole genome shotgun (WGS) entry which is preliminary data.</text>
</comment>
<protein>
    <submittedName>
        <fullName evidence="5">LytR family transcriptional regulator</fullName>
    </submittedName>
</protein>
<dbReference type="Gene3D" id="3.40.630.190">
    <property type="entry name" value="LCP protein"/>
    <property type="match status" value="1"/>
</dbReference>
<feature type="region of interest" description="Disordered" evidence="2">
    <location>
        <begin position="470"/>
        <end position="537"/>
    </location>
</feature>
<keyword evidence="3" id="KW-0812">Transmembrane</keyword>
<comment type="similarity">
    <text evidence="1">Belongs to the LytR/CpsA/Psr (LCP) family.</text>
</comment>
<feature type="transmembrane region" description="Helical" evidence="3">
    <location>
        <begin position="59"/>
        <end position="77"/>
    </location>
</feature>
<dbReference type="Pfam" id="PF03816">
    <property type="entry name" value="LytR_cpsA_psr"/>
    <property type="match status" value="1"/>
</dbReference>
<sequence>MSAMPTRDRPPHPTGATAMGRSRGGPAPGAFRRFLGWSIAGVLIPGLGLLAAGRRWIGSAILALFLGGIAAAGIYAYRAGTNGLVRLAADSERMTIVGFALLAIATLWLLNAVVGFHLLQPPGLRISQRLLAVLLVIAVASVVITPIGIGARYASTQRDFIESVFPDERDRHSLTIPDNSTDEDPWAGKDRVDILLLGSDADENRTGVRPDTIMVASVHTETGDTALFSVPRNLQYTPLPEGPLAEAYPDGFRGVPESEYWVSSIYNNLPAQFPDYFEGIEDPGAEAMKLAVGEALGLDIDYYIMVNLDGFEAIVNALGGVEIDVPYRIPIGTQLTSAGTCTPARGWIEEGDQQLLSGGEALWFARARCGPPPVSDDYERMRRQRCLIGAIANQVNPSTLLTRYLQLESATRENFSTDIGRQRLEDFAELGLRVQDAEIRSLPFTDKIVDYYEPDFELMRQFVQESIASLTEPPDEHSPDQNEGTGDVGEETPGDVDGEPNPGSDPGDQREPEQDPGQDAGPGDQPDRGAEPIDEVC</sequence>
<evidence type="ECO:0000256" key="3">
    <source>
        <dbReference type="SAM" id="Phobius"/>
    </source>
</evidence>
<keyword evidence="6" id="KW-1185">Reference proteome</keyword>
<keyword evidence="3" id="KW-1133">Transmembrane helix</keyword>
<keyword evidence="3" id="KW-0472">Membrane</keyword>
<dbReference type="InterPro" id="IPR050922">
    <property type="entry name" value="LytR/CpsA/Psr_CW_biosynth"/>
</dbReference>
<feature type="domain" description="Cell envelope-related transcriptional attenuator" evidence="4">
    <location>
        <begin position="209"/>
        <end position="395"/>
    </location>
</feature>
<dbReference type="EMBL" id="QMIG01000002">
    <property type="protein sequence ID" value="RAW17959.1"/>
    <property type="molecule type" value="Genomic_DNA"/>
</dbReference>
<evidence type="ECO:0000256" key="1">
    <source>
        <dbReference type="ARBA" id="ARBA00006068"/>
    </source>
</evidence>
<name>A0A329R1X5_9ACTN</name>
<proteinExistence type="inferred from homology"/>
<dbReference type="Proteomes" id="UP000250462">
    <property type="component" value="Unassembled WGS sequence"/>
</dbReference>
<reference evidence="5 6" key="1">
    <citation type="submission" date="2018-06" db="EMBL/GenBank/DDBJ databases">
        <title>Phytoactinopolyspora halophila sp. nov., a novel halophilic actinomycete isolated from a saline soil in China.</title>
        <authorList>
            <person name="Tang S.-K."/>
        </authorList>
    </citation>
    <scope>NUCLEOTIDE SEQUENCE [LARGE SCALE GENOMIC DNA]</scope>
    <source>
        <strain evidence="5 6">YIM 96934</strain>
    </source>
</reference>
<feature type="compositionally biased region" description="Acidic residues" evidence="2">
    <location>
        <begin position="488"/>
        <end position="498"/>
    </location>
</feature>
<organism evidence="5 6">
    <name type="scientific">Phytoactinopolyspora halophila</name>
    <dbReference type="NCBI Taxonomy" id="1981511"/>
    <lineage>
        <taxon>Bacteria</taxon>
        <taxon>Bacillati</taxon>
        <taxon>Actinomycetota</taxon>
        <taxon>Actinomycetes</taxon>
        <taxon>Jiangellales</taxon>
        <taxon>Jiangellaceae</taxon>
        <taxon>Phytoactinopolyspora</taxon>
    </lineage>
</organism>
<gene>
    <name evidence="5" type="ORF">DPM12_03715</name>
</gene>
<accession>A0A329R1X5</accession>
<feature type="transmembrane region" description="Helical" evidence="3">
    <location>
        <begin position="97"/>
        <end position="119"/>
    </location>
</feature>
<feature type="compositionally biased region" description="Basic and acidic residues" evidence="2">
    <location>
        <begin position="1"/>
        <end position="11"/>
    </location>
</feature>
<feature type="transmembrane region" description="Helical" evidence="3">
    <location>
        <begin position="34"/>
        <end position="52"/>
    </location>
</feature>
<evidence type="ECO:0000313" key="6">
    <source>
        <dbReference type="Proteomes" id="UP000250462"/>
    </source>
</evidence>
<dbReference type="AlphaFoldDB" id="A0A329R1X5"/>
<dbReference type="PANTHER" id="PTHR33392:SF6">
    <property type="entry name" value="POLYISOPRENYL-TEICHOIC ACID--PEPTIDOGLYCAN TEICHOIC ACID TRANSFERASE TAGU"/>
    <property type="match status" value="1"/>
</dbReference>
<evidence type="ECO:0000259" key="4">
    <source>
        <dbReference type="Pfam" id="PF03816"/>
    </source>
</evidence>
<evidence type="ECO:0000256" key="2">
    <source>
        <dbReference type="SAM" id="MobiDB-lite"/>
    </source>
</evidence>
<evidence type="ECO:0000313" key="5">
    <source>
        <dbReference type="EMBL" id="RAW17959.1"/>
    </source>
</evidence>
<dbReference type="InterPro" id="IPR004474">
    <property type="entry name" value="LytR_CpsA_psr"/>
</dbReference>
<feature type="transmembrane region" description="Helical" evidence="3">
    <location>
        <begin position="131"/>
        <end position="154"/>
    </location>
</feature>
<feature type="region of interest" description="Disordered" evidence="2">
    <location>
        <begin position="1"/>
        <end position="24"/>
    </location>
</feature>
<dbReference type="PANTHER" id="PTHR33392">
    <property type="entry name" value="POLYISOPRENYL-TEICHOIC ACID--PEPTIDOGLYCAN TEICHOIC ACID TRANSFERASE TAGU"/>
    <property type="match status" value="1"/>
</dbReference>